<dbReference type="InterPro" id="IPR004477">
    <property type="entry name" value="ComEC_N"/>
</dbReference>
<evidence type="ECO:0000259" key="7">
    <source>
        <dbReference type="Pfam" id="PF03772"/>
    </source>
</evidence>
<evidence type="ECO:0000256" key="5">
    <source>
        <dbReference type="ARBA" id="ARBA00023136"/>
    </source>
</evidence>
<feature type="transmembrane region" description="Helical" evidence="6">
    <location>
        <begin position="250"/>
        <end position="274"/>
    </location>
</feature>
<keyword evidence="3 6" id="KW-0812">Transmembrane</keyword>
<keyword evidence="2" id="KW-1003">Cell membrane</keyword>
<sequence>MKDRLLRIANSKSRVFFALCLCFLAGVFAASLGSGNAALRGPCLTLLFCLAALLFVGWRYVLPRLAIIGVIAFIAGSLRYAQAYPDEHAYGVRNLAGQTVTLAGFVAAEPDIRLSDQRLIVNVSDPPGRVYLKIPLYPRYAYGDRVKITCRLRRPEAMATDNGRVFRYDMYLARLGVFALCENPVIAKIGGGEGSRARAEILRAKALVAGKVELLWSEPHASFMAGLLYGYRGGLGSLQEQFNLTGVTHIVAVSGYNITIIATILISLCTYLYIPRQRAFWFVVAGIVLFVAFTGASASVVRAGIMGIIALLGRQLGRPSRSGNVLVLAAAVMVAHNPFVLLSDAGFQLSFLSTLGLVYINPLIKNRFLAVPGMSGLNETLTSTLSAIIATCPLILYQFGRLSLVAPVVNILILWLIPWLMLLGAAAVAVSFFSGFLGQIAAGIAWVGLEYIIVVVRWFAAWPWASISVGLPWWGMAAMYCGMLYLAGKYFGKGR</sequence>
<comment type="subcellular location">
    <subcellularLocation>
        <location evidence="1">Cell membrane</location>
        <topology evidence="1">Multi-pass membrane protein</topology>
    </subcellularLocation>
</comment>
<dbReference type="InterPro" id="IPR052159">
    <property type="entry name" value="Competence_DNA_uptake"/>
</dbReference>
<gene>
    <name evidence="9" type="ORF">UY92_C0006G0035</name>
</gene>
<feature type="domain" description="ComEC/Rec2-related protein" evidence="7">
    <location>
        <begin position="227"/>
        <end position="487"/>
    </location>
</feature>
<evidence type="ECO:0000259" key="8">
    <source>
        <dbReference type="Pfam" id="PF13567"/>
    </source>
</evidence>
<feature type="transmembrane region" description="Helical" evidence="6">
    <location>
        <begin position="472"/>
        <end position="492"/>
    </location>
</feature>
<name>A0A0G2BAE2_9BACT</name>
<dbReference type="NCBIfam" id="TIGR00360">
    <property type="entry name" value="ComEC_N-term"/>
    <property type="match status" value="1"/>
</dbReference>
<keyword evidence="4 6" id="KW-1133">Transmembrane helix</keyword>
<feature type="transmembrane region" description="Helical" evidence="6">
    <location>
        <begin position="376"/>
        <end position="399"/>
    </location>
</feature>
<reference evidence="9 10" key="1">
    <citation type="journal article" date="2015" name="Nature">
        <title>rRNA introns, odd ribosomes, and small enigmatic genomes across a large radiation of phyla.</title>
        <authorList>
            <person name="Brown C.T."/>
            <person name="Hug L.A."/>
            <person name="Thomas B.C."/>
            <person name="Sharon I."/>
            <person name="Castelle C.J."/>
            <person name="Singh A."/>
            <person name="Wilkins M.J."/>
            <person name="Williams K.H."/>
            <person name="Banfield J.F."/>
        </authorList>
    </citation>
    <scope>NUCLEOTIDE SEQUENCE [LARGE SCALE GENOMIC DNA]</scope>
</reference>
<feature type="domain" description="DUF4131" evidence="8">
    <location>
        <begin position="45"/>
        <end position="179"/>
    </location>
</feature>
<keyword evidence="5 6" id="KW-0472">Membrane</keyword>
<proteinExistence type="predicted"/>
<feature type="transmembrane region" description="Helical" evidence="6">
    <location>
        <begin position="280"/>
        <end position="313"/>
    </location>
</feature>
<feature type="transmembrane region" description="Helical" evidence="6">
    <location>
        <begin position="440"/>
        <end position="460"/>
    </location>
</feature>
<dbReference type="Proteomes" id="UP000033870">
    <property type="component" value="Unassembled WGS sequence"/>
</dbReference>
<evidence type="ECO:0000256" key="1">
    <source>
        <dbReference type="ARBA" id="ARBA00004651"/>
    </source>
</evidence>
<dbReference type="Pfam" id="PF13567">
    <property type="entry name" value="DUF4131"/>
    <property type="match status" value="1"/>
</dbReference>
<dbReference type="AlphaFoldDB" id="A0A0G2BAE2"/>
<dbReference type="PANTHER" id="PTHR30619">
    <property type="entry name" value="DNA INTERNALIZATION/COMPETENCE PROTEIN COMEC/REC2"/>
    <property type="match status" value="1"/>
</dbReference>
<accession>A0A0G2BAE2</accession>
<dbReference type="STRING" id="1619044.UY92_C0006G0035"/>
<organism evidence="9 10">
    <name type="scientific">Candidatus Magasanikbacteria bacterium GW2011_GWA2_56_11</name>
    <dbReference type="NCBI Taxonomy" id="1619044"/>
    <lineage>
        <taxon>Bacteria</taxon>
        <taxon>Candidatus Magasanikiibacteriota</taxon>
    </lineage>
</organism>
<feature type="transmembrane region" description="Helical" evidence="6">
    <location>
        <begin position="39"/>
        <end position="58"/>
    </location>
</feature>
<feature type="transmembrane region" description="Helical" evidence="6">
    <location>
        <begin position="411"/>
        <end position="433"/>
    </location>
</feature>
<dbReference type="Pfam" id="PF03772">
    <property type="entry name" value="Competence"/>
    <property type="match status" value="1"/>
</dbReference>
<dbReference type="InterPro" id="IPR025405">
    <property type="entry name" value="DUF4131"/>
</dbReference>
<feature type="transmembrane region" description="Helical" evidence="6">
    <location>
        <begin position="347"/>
        <end position="364"/>
    </location>
</feature>
<evidence type="ECO:0000256" key="3">
    <source>
        <dbReference type="ARBA" id="ARBA00022692"/>
    </source>
</evidence>
<dbReference type="EMBL" id="LCRX01000006">
    <property type="protein sequence ID" value="KKW42474.1"/>
    <property type="molecule type" value="Genomic_DNA"/>
</dbReference>
<dbReference type="GO" id="GO:0005886">
    <property type="term" value="C:plasma membrane"/>
    <property type="evidence" value="ECO:0007669"/>
    <property type="project" value="UniProtKB-SubCell"/>
</dbReference>
<feature type="transmembrane region" description="Helical" evidence="6">
    <location>
        <begin position="325"/>
        <end position="341"/>
    </location>
</feature>
<evidence type="ECO:0000256" key="4">
    <source>
        <dbReference type="ARBA" id="ARBA00022989"/>
    </source>
</evidence>
<evidence type="ECO:0000256" key="6">
    <source>
        <dbReference type="SAM" id="Phobius"/>
    </source>
</evidence>
<protein>
    <submittedName>
        <fullName evidence="9">ComEC/Rec2-related protein</fullName>
    </submittedName>
</protein>
<evidence type="ECO:0000256" key="2">
    <source>
        <dbReference type="ARBA" id="ARBA00022475"/>
    </source>
</evidence>
<evidence type="ECO:0000313" key="10">
    <source>
        <dbReference type="Proteomes" id="UP000033870"/>
    </source>
</evidence>
<dbReference type="PANTHER" id="PTHR30619:SF7">
    <property type="entry name" value="BETA-LACTAMASE DOMAIN PROTEIN"/>
    <property type="match status" value="1"/>
</dbReference>
<evidence type="ECO:0000313" key="9">
    <source>
        <dbReference type="EMBL" id="KKW42474.1"/>
    </source>
</evidence>
<comment type="caution">
    <text evidence="9">The sequence shown here is derived from an EMBL/GenBank/DDBJ whole genome shotgun (WGS) entry which is preliminary data.</text>
</comment>